<dbReference type="PANTHER" id="PTHR33545">
    <property type="entry name" value="UPF0750 MEMBRANE PROTEIN YITT-RELATED"/>
    <property type="match status" value="1"/>
</dbReference>
<evidence type="ECO:0000313" key="8">
    <source>
        <dbReference type="EMBL" id="AKA68345.1"/>
    </source>
</evidence>
<dbReference type="GO" id="GO:0005886">
    <property type="term" value="C:plasma membrane"/>
    <property type="evidence" value="ECO:0007669"/>
    <property type="project" value="UniProtKB-SubCell"/>
</dbReference>
<evidence type="ECO:0000256" key="2">
    <source>
        <dbReference type="ARBA" id="ARBA00022475"/>
    </source>
</evidence>
<feature type="transmembrane region" description="Helical" evidence="6">
    <location>
        <begin position="109"/>
        <end position="128"/>
    </location>
</feature>
<dbReference type="InterPro" id="IPR019264">
    <property type="entry name" value="DUF2179"/>
</dbReference>
<dbReference type="RefSeq" id="WP_029163772.1">
    <property type="nucleotide sequence ID" value="NZ_CP009933.1"/>
</dbReference>
<dbReference type="InterPro" id="IPR051461">
    <property type="entry name" value="UPF0750_membrane"/>
</dbReference>
<name>A0A0E3JZI9_CLOSL</name>
<comment type="subcellular location">
    <subcellularLocation>
        <location evidence="1">Cell membrane</location>
        <topology evidence="1">Multi-pass membrane protein</topology>
    </subcellularLocation>
</comment>
<dbReference type="InterPro" id="IPR015867">
    <property type="entry name" value="N-reg_PII/ATP_PRibTrfase_C"/>
</dbReference>
<feature type="domain" description="DUF2179" evidence="7">
    <location>
        <begin position="223"/>
        <end position="272"/>
    </location>
</feature>
<keyword evidence="4 6" id="KW-1133">Transmembrane helix</keyword>
<feature type="transmembrane region" description="Helical" evidence="6">
    <location>
        <begin position="176"/>
        <end position="194"/>
    </location>
</feature>
<dbReference type="HOGENOM" id="CLU_063199_1_0_9"/>
<keyword evidence="2" id="KW-1003">Cell membrane</keyword>
<feature type="transmembrane region" description="Helical" evidence="6">
    <location>
        <begin position="81"/>
        <end position="103"/>
    </location>
</feature>
<evidence type="ECO:0000259" key="7">
    <source>
        <dbReference type="Pfam" id="PF10035"/>
    </source>
</evidence>
<dbReference type="CDD" id="cd16380">
    <property type="entry name" value="YitT_C"/>
    <property type="match status" value="1"/>
</dbReference>
<accession>A0A0E3JZI9</accession>
<evidence type="ECO:0000256" key="1">
    <source>
        <dbReference type="ARBA" id="ARBA00004651"/>
    </source>
</evidence>
<dbReference type="KEGG" id="csq:CSCA_1220"/>
<keyword evidence="5 6" id="KW-0472">Membrane</keyword>
<organism evidence="8 9">
    <name type="scientific">Clostridium scatologenes</name>
    <dbReference type="NCBI Taxonomy" id="1548"/>
    <lineage>
        <taxon>Bacteria</taxon>
        <taxon>Bacillati</taxon>
        <taxon>Bacillota</taxon>
        <taxon>Clostridia</taxon>
        <taxon>Eubacteriales</taxon>
        <taxon>Clostridiaceae</taxon>
        <taxon>Clostridium</taxon>
    </lineage>
</organism>
<dbReference type="EMBL" id="CP009933">
    <property type="protein sequence ID" value="AKA68345.1"/>
    <property type="molecule type" value="Genomic_DNA"/>
</dbReference>
<dbReference type="PIRSF" id="PIRSF006483">
    <property type="entry name" value="Membrane_protein_YitT"/>
    <property type="match status" value="1"/>
</dbReference>
<sequence length="285" mass="30915">MIKKYMSIYSKTTKVILMILGATLYSIGLEMFLIPNNIIDGGIVGISIMISHFTNIPLGILTFILNVPFFVIGYKQIGKTFTISTLFSVVCYSIGISIFKPIPGITHDILLASVFGGIMAGTGIGIIIKSGGSTDGAEIVAIILDKRSTFSVGQLVLFFNFFILTSAGFVFGWDRAMYSLIAYFIAIKLIDIIVEGIDESKAVFIISNKHEDISQAIMDRLGRGITLLNGKGGYKGVTTDVIYVVVSRLEISKLKSIVHGFDENALVTIGSVDTSGKSYKKKAIH</sequence>
<evidence type="ECO:0000256" key="3">
    <source>
        <dbReference type="ARBA" id="ARBA00022692"/>
    </source>
</evidence>
<dbReference type="Pfam" id="PF10035">
    <property type="entry name" value="DUF2179"/>
    <property type="match status" value="1"/>
</dbReference>
<dbReference type="Proteomes" id="UP000033115">
    <property type="component" value="Chromosome"/>
</dbReference>
<gene>
    <name evidence="8" type="ORF">CSCA_1220</name>
</gene>
<proteinExistence type="predicted"/>
<evidence type="ECO:0000256" key="4">
    <source>
        <dbReference type="ARBA" id="ARBA00022989"/>
    </source>
</evidence>
<keyword evidence="3 6" id="KW-0812">Transmembrane</keyword>
<dbReference type="PANTHER" id="PTHR33545:SF3">
    <property type="entry name" value="UPF0750 MEMBRANE PROTEIN YQFU"/>
    <property type="match status" value="1"/>
</dbReference>
<evidence type="ECO:0000256" key="5">
    <source>
        <dbReference type="ARBA" id="ARBA00023136"/>
    </source>
</evidence>
<reference evidence="8 9" key="1">
    <citation type="journal article" date="2015" name="J. Biotechnol.">
        <title>Complete genome sequence of a malodorant-producing acetogen, Clostridium scatologenes ATCC 25775(T).</title>
        <authorList>
            <person name="Zhu Z."/>
            <person name="Guo T."/>
            <person name="Zheng H."/>
            <person name="Song T."/>
            <person name="Ouyang P."/>
            <person name="Xie J."/>
        </authorList>
    </citation>
    <scope>NUCLEOTIDE SEQUENCE [LARGE SCALE GENOMIC DNA]</scope>
    <source>
        <strain evidence="8 9">ATCC 25775</strain>
    </source>
</reference>
<dbReference type="Gene3D" id="3.30.70.120">
    <property type="match status" value="1"/>
</dbReference>
<feature type="transmembrane region" description="Helical" evidence="6">
    <location>
        <begin position="12"/>
        <end position="34"/>
    </location>
</feature>
<evidence type="ECO:0000256" key="6">
    <source>
        <dbReference type="SAM" id="Phobius"/>
    </source>
</evidence>
<protein>
    <recommendedName>
        <fullName evidence="7">DUF2179 domain-containing protein</fullName>
    </recommendedName>
</protein>
<dbReference type="InterPro" id="IPR003740">
    <property type="entry name" value="YitT"/>
</dbReference>
<feature type="transmembrane region" description="Helical" evidence="6">
    <location>
        <begin position="149"/>
        <end position="170"/>
    </location>
</feature>
<dbReference type="AlphaFoldDB" id="A0A0E3JZI9"/>
<feature type="transmembrane region" description="Helical" evidence="6">
    <location>
        <begin position="54"/>
        <end position="74"/>
    </location>
</feature>
<evidence type="ECO:0000313" key="9">
    <source>
        <dbReference type="Proteomes" id="UP000033115"/>
    </source>
</evidence>
<keyword evidence="9" id="KW-1185">Reference proteome</keyword>
<dbReference type="Pfam" id="PF02588">
    <property type="entry name" value="YitT_membrane"/>
    <property type="match status" value="1"/>
</dbReference>